<accession>A0A7D9J8Z3</accession>
<dbReference type="AlphaFoldDB" id="A0A7D9J8Z3"/>
<evidence type="ECO:0000313" key="3">
    <source>
        <dbReference type="Proteomes" id="UP001152795"/>
    </source>
</evidence>
<protein>
    <submittedName>
        <fullName evidence="2">Uncharacterized protein</fullName>
    </submittedName>
</protein>
<dbReference type="Proteomes" id="UP001152795">
    <property type="component" value="Unassembled WGS sequence"/>
</dbReference>
<proteinExistence type="predicted"/>
<feature type="compositionally biased region" description="Low complexity" evidence="1">
    <location>
        <begin position="116"/>
        <end position="125"/>
    </location>
</feature>
<reference evidence="2" key="1">
    <citation type="submission" date="2020-04" db="EMBL/GenBank/DDBJ databases">
        <authorList>
            <person name="Alioto T."/>
            <person name="Alioto T."/>
            <person name="Gomez Garrido J."/>
        </authorList>
    </citation>
    <scope>NUCLEOTIDE SEQUENCE</scope>
    <source>
        <strain evidence="2">A484AB</strain>
    </source>
</reference>
<feature type="region of interest" description="Disordered" evidence="1">
    <location>
        <begin position="107"/>
        <end position="145"/>
    </location>
</feature>
<dbReference type="EMBL" id="CACRXK020013025">
    <property type="protein sequence ID" value="CAB4024419.1"/>
    <property type="molecule type" value="Genomic_DNA"/>
</dbReference>
<sequence length="183" mass="20396">FGYVAERNKKYVVKTVDELEKGFDNAVSGYPFWIDPFCKDRGASATSSSATSSAISVEKKATIADIMTSLQEKHGLNSYPDYKYRIWAEMVMLGSGDMDTVPDVPMFNRPAKRPRSSTTTATTSAVGEEPAAPTIQPTEADATTKRSEVLKQLRDLFELLQMDAISEAEYMEKKKMFLDLLQI</sequence>
<evidence type="ECO:0000256" key="1">
    <source>
        <dbReference type="SAM" id="MobiDB-lite"/>
    </source>
</evidence>
<name>A0A7D9J8Z3_PARCT</name>
<gene>
    <name evidence="2" type="ORF">PACLA_8A005865</name>
</gene>
<dbReference type="OrthoDB" id="5988326at2759"/>
<comment type="caution">
    <text evidence="2">The sequence shown here is derived from an EMBL/GenBank/DDBJ whole genome shotgun (WGS) entry which is preliminary data.</text>
</comment>
<feature type="non-terminal residue" evidence="2">
    <location>
        <position position="1"/>
    </location>
</feature>
<evidence type="ECO:0000313" key="2">
    <source>
        <dbReference type="EMBL" id="CAB4024419.1"/>
    </source>
</evidence>
<organism evidence="2 3">
    <name type="scientific">Paramuricea clavata</name>
    <name type="common">Red gorgonian</name>
    <name type="synonym">Violescent sea-whip</name>
    <dbReference type="NCBI Taxonomy" id="317549"/>
    <lineage>
        <taxon>Eukaryota</taxon>
        <taxon>Metazoa</taxon>
        <taxon>Cnidaria</taxon>
        <taxon>Anthozoa</taxon>
        <taxon>Octocorallia</taxon>
        <taxon>Malacalcyonacea</taxon>
        <taxon>Plexauridae</taxon>
        <taxon>Paramuricea</taxon>
    </lineage>
</organism>
<keyword evidence="3" id="KW-1185">Reference proteome</keyword>